<gene>
    <name evidence="2" type="ORF">LshimejAT787_0100090</name>
</gene>
<organism evidence="2 3">
    <name type="scientific">Lyophyllum shimeji</name>
    <name type="common">Hon-shimeji</name>
    <name type="synonym">Tricholoma shimeji</name>
    <dbReference type="NCBI Taxonomy" id="47721"/>
    <lineage>
        <taxon>Eukaryota</taxon>
        <taxon>Fungi</taxon>
        <taxon>Dikarya</taxon>
        <taxon>Basidiomycota</taxon>
        <taxon>Agaricomycotina</taxon>
        <taxon>Agaricomycetes</taxon>
        <taxon>Agaricomycetidae</taxon>
        <taxon>Agaricales</taxon>
        <taxon>Tricholomatineae</taxon>
        <taxon>Lyophyllaceae</taxon>
        <taxon>Lyophyllum</taxon>
    </lineage>
</organism>
<comment type="caution">
    <text evidence="2">The sequence shown here is derived from an EMBL/GenBank/DDBJ whole genome shotgun (WGS) entry which is preliminary data.</text>
</comment>
<accession>A0A9P3PCK8</accession>
<dbReference type="EMBL" id="BRPK01000001">
    <property type="protein sequence ID" value="GLB33124.1"/>
    <property type="molecule type" value="Genomic_DNA"/>
</dbReference>
<reference evidence="2" key="1">
    <citation type="submission" date="2022-07" db="EMBL/GenBank/DDBJ databases">
        <title>The genome of Lyophyllum shimeji provides insight into the initial evolution of ectomycorrhizal fungal genome.</title>
        <authorList>
            <person name="Kobayashi Y."/>
            <person name="Shibata T."/>
            <person name="Hirakawa H."/>
            <person name="Shigenobu S."/>
            <person name="Nishiyama T."/>
            <person name="Yamada A."/>
            <person name="Hasebe M."/>
            <person name="Kawaguchi M."/>
        </authorList>
    </citation>
    <scope>NUCLEOTIDE SEQUENCE</scope>
    <source>
        <strain evidence="2">AT787</strain>
    </source>
</reference>
<protein>
    <submittedName>
        <fullName evidence="2">Uncharacterized protein</fullName>
    </submittedName>
</protein>
<evidence type="ECO:0000256" key="1">
    <source>
        <dbReference type="SAM" id="MobiDB-lite"/>
    </source>
</evidence>
<keyword evidence="3" id="KW-1185">Reference proteome</keyword>
<feature type="region of interest" description="Disordered" evidence="1">
    <location>
        <begin position="22"/>
        <end position="55"/>
    </location>
</feature>
<evidence type="ECO:0000313" key="3">
    <source>
        <dbReference type="Proteomes" id="UP001063166"/>
    </source>
</evidence>
<dbReference type="AlphaFoldDB" id="A0A9P3PCK8"/>
<proteinExistence type="predicted"/>
<sequence length="97" mass="10478">MTTATVLPRASTRSASTIIEAGGPMVRSLSGPRRDAHPHHCKTTDTRAPGSPSHHEPLEVVKSRIAFLEAVAKEDPSSAGRPARFRPCQARSPRRLC</sequence>
<evidence type="ECO:0000313" key="2">
    <source>
        <dbReference type="EMBL" id="GLB33124.1"/>
    </source>
</evidence>
<feature type="region of interest" description="Disordered" evidence="1">
    <location>
        <begin position="73"/>
        <end position="97"/>
    </location>
</feature>
<dbReference type="Proteomes" id="UP001063166">
    <property type="component" value="Unassembled WGS sequence"/>
</dbReference>
<name>A0A9P3PCK8_LYOSH</name>